<proteinExistence type="inferred from homology"/>
<keyword evidence="2" id="KW-0961">Cell wall biogenesis/degradation</keyword>
<keyword evidence="2" id="KW-0573">Peptidoglycan synthesis</keyword>
<protein>
    <recommendedName>
        <fullName evidence="7">UDP-N-acetylmuramyl-tripeptide synthetase</fullName>
    </recommendedName>
</protein>
<keyword evidence="2" id="KW-0133">Cell shape</keyword>
<dbReference type="GO" id="GO:0051301">
    <property type="term" value="P:cell division"/>
    <property type="evidence" value="ECO:0007669"/>
    <property type="project" value="UniProtKB-KW"/>
</dbReference>
<dbReference type="UniPathway" id="UPA00219"/>
<dbReference type="InterPro" id="IPR036565">
    <property type="entry name" value="Mur-like_cat_sf"/>
</dbReference>
<dbReference type="Gene3D" id="3.90.190.20">
    <property type="entry name" value="Mur ligase, C-terminal domain"/>
    <property type="match status" value="1"/>
</dbReference>
<dbReference type="GO" id="GO:0005737">
    <property type="term" value="C:cytoplasm"/>
    <property type="evidence" value="ECO:0007669"/>
    <property type="project" value="UniProtKB-SubCell"/>
</dbReference>
<comment type="similarity">
    <text evidence="1">Belongs to the MurCDEF family. MurE subfamily.</text>
</comment>
<evidence type="ECO:0008006" key="7">
    <source>
        <dbReference type="Google" id="ProtNLM"/>
    </source>
</evidence>
<dbReference type="GO" id="GO:0008360">
    <property type="term" value="P:regulation of cell shape"/>
    <property type="evidence" value="ECO:0007669"/>
    <property type="project" value="UniProtKB-KW"/>
</dbReference>
<dbReference type="InterPro" id="IPR004101">
    <property type="entry name" value="Mur_ligase_C"/>
</dbReference>
<name>A0A2H0N581_9BACT</name>
<dbReference type="InterPro" id="IPR013221">
    <property type="entry name" value="Mur_ligase_cen"/>
</dbReference>
<dbReference type="NCBIfam" id="TIGR01085">
    <property type="entry name" value="murE"/>
    <property type="match status" value="1"/>
</dbReference>
<comment type="subcellular location">
    <subcellularLocation>
        <location evidence="2">Cytoplasm</location>
    </subcellularLocation>
</comment>
<dbReference type="InterPro" id="IPR036615">
    <property type="entry name" value="Mur_ligase_C_dom_sf"/>
</dbReference>
<dbReference type="Gene3D" id="3.40.1190.10">
    <property type="entry name" value="Mur-like, catalytic domain"/>
    <property type="match status" value="1"/>
</dbReference>
<dbReference type="EMBL" id="PCWN01000007">
    <property type="protein sequence ID" value="PIR04052.1"/>
    <property type="molecule type" value="Genomic_DNA"/>
</dbReference>
<organism evidence="5 6">
    <name type="scientific">Candidatus Magasanikbacteria bacterium CG11_big_fil_rev_8_21_14_0_20_39_34</name>
    <dbReference type="NCBI Taxonomy" id="1974653"/>
    <lineage>
        <taxon>Bacteria</taxon>
        <taxon>Candidatus Magasanikiibacteriota</taxon>
    </lineage>
</organism>
<comment type="pathway">
    <text evidence="2">Cell wall biogenesis; peptidoglycan biosynthesis.</text>
</comment>
<dbReference type="SUPFAM" id="SSF53623">
    <property type="entry name" value="MurD-like peptide ligases, catalytic domain"/>
    <property type="match status" value="1"/>
</dbReference>
<dbReference type="InterPro" id="IPR005761">
    <property type="entry name" value="UDP-N-AcMur-Glu-dNH2Pim_ligase"/>
</dbReference>
<dbReference type="Pfam" id="PF08245">
    <property type="entry name" value="Mur_ligase_M"/>
    <property type="match status" value="1"/>
</dbReference>
<comment type="caution">
    <text evidence="5">The sequence shown here is derived from an EMBL/GenBank/DDBJ whole genome shotgun (WGS) entry which is preliminary data.</text>
</comment>
<dbReference type="SUPFAM" id="SSF53244">
    <property type="entry name" value="MurD-like peptide ligases, peptide-binding domain"/>
    <property type="match status" value="1"/>
</dbReference>
<keyword evidence="2" id="KW-0132">Cell division</keyword>
<gene>
    <name evidence="5" type="ORF">COV59_02605</name>
</gene>
<dbReference type="Pfam" id="PF02875">
    <property type="entry name" value="Mur_ligase_C"/>
    <property type="match status" value="1"/>
</dbReference>
<accession>A0A2H0N581</accession>
<dbReference type="GO" id="GO:0005524">
    <property type="term" value="F:ATP binding"/>
    <property type="evidence" value="ECO:0007669"/>
    <property type="project" value="InterPro"/>
</dbReference>
<dbReference type="GO" id="GO:0071555">
    <property type="term" value="P:cell wall organization"/>
    <property type="evidence" value="ECO:0007669"/>
    <property type="project" value="UniProtKB-KW"/>
</dbReference>
<reference evidence="5 6" key="1">
    <citation type="submission" date="2017-09" db="EMBL/GenBank/DDBJ databases">
        <title>Depth-based differentiation of microbial function through sediment-hosted aquifers and enrichment of novel symbionts in the deep terrestrial subsurface.</title>
        <authorList>
            <person name="Probst A.J."/>
            <person name="Ladd B."/>
            <person name="Jarett J.K."/>
            <person name="Geller-Mcgrath D.E."/>
            <person name="Sieber C.M."/>
            <person name="Emerson J.B."/>
            <person name="Anantharaman K."/>
            <person name="Thomas B.C."/>
            <person name="Malmstrom R."/>
            <person name="Stieglmeier M."/>
            <person name="Klingl A."/>
            <person name="Woyke T."/>
            <person name="Ryan C.M."/>
            <person name="Banfield J.F."/>
        </authorList>
    </citation>
    <scope>NUCLEOTIDE SEQUENCE [LARGE SCALE GENOMIC DNA]</scope>
    <source>
        <strain evidence="5">CG11_big_fil_rev_8_21_14_0_20_39_34</strain>
    </source>
</reference>
<dbReference type="GO" id="GO:0009252">
    <property type="term" value="P:peptidoglycan biosynthetic process"/>
    <property type="evidence" value="ECO:0007669"/>
    <property type="project" value="UniProtKB-UniPathway"/>
</dbReference>
<feature type="domain" description="Mur ligase central" evidence="4">
    <location>
        <begin position="46"/>
        <end position="273"/>
    </location>
</feature>
<evidence type="ECO:0000313" key="6">
    <source>
        <dbReference type="Proteomes" id="UP000229600"/>
    </source>
</evidence>
<evidence type="ECO:0000259" key="4">
    <source>
        <dbReference type="Pfam" id="PF08245"/>
    </source>
</evidence>
<feature type="domain" description="Mur ligase C-terminal" evidence="3">
    <location>
        <begin position="296"/>
        <end position="430"/>
    </location>
</feature>
<dbReference type="GO" id="GO:0016881">
    <property type="term" value="F:acid-amino acid ligase activity"/>
    <property type="evidence" value="ECO:0007669"/>
    <property type="project" value="InterPro"/>
</dbReference>
<dbReference type="PANTHER" id="PTHR23135:SF4">
    <property type="entry name" value="UDP-N-ACETYLMURAMOYL-L-ALANYL-D-GLUTAMATE--2,6-DIAMINOPIMELATE LIGASE MURE HOMOLOG, CHLOROPLASTIC"/>
    <property type="match status" value="1"/>
</dbReference>
<sequence length="459" mass="52006">MKFLYVKKILKKILPKKIWNIGHLYFAWWGAKKYKHPSEELLVIGITGTSGKSSTVALLRQLLEAAGFVVGSLSTIDFSIAGENKLNNQKMTMLGRAQIQQYLREMVEKGCQIAIVENTSEGAVQHRFRFTNYDLMAFTNLYPEHIESHGSFENYKAAKQSIFQYISKSKRKKIKDLPIHISGWEGSVPKVAILNANSEHVQDFAKFPFDERFFFSRMDMSVYEKWREDDAHLQVSDIKSNKEGLSFTLQGKHLQTKMYGEYNVMNILAAVSIARVLKVDWKILMDTIEKFQGVPGRIEFIPEATKQGFQVIVDYAFEPVAMKALYEVVHLIAPKRIIHVFGSTGGGRDVERRFSVGKFVAENANVCIITDEDPYNDDPQKIIDDVAGACIQAGKVEGEDLIKILDRKKAIKMAIELAEKGDLVLITGKGSEQAMVVKDKLIPWDDREVVKSSIKALRD</sequence>
<evidence type="ECO:0000256" key="2">
    <source>
        <dbReference type="RuleBase" id="RU004135"/>
    </source>
</evidence>
<keyword evidence="2" id="KW-0131">Cell cycle</keyword>
<evidence type="ECO:0000259" key="3">
    <source>
        <dbReference type="Pfam" id="PF02875"/>
    </source>
</evidence>
<dbReference type="AlphaFoldDB" id="A0A2H0N581"/>
<dbReference type="Proteomes" id="UP000229600">
    <property type="component" value="Unassembled WGS sequence"/>
</dbReference>
<dbReference type="PANTHER" id="PTHR23135">
    <property type="entry name" value="MUR LIGASE FAMILY MEMBER"/>
    <property type="match status" value="1"/>
</dbReference>
<evidence type="ECO:0000313" key="5">
    <source>
        <dbReference type="EMBL" id="PIR04052.1"/>
    </source>
</evidence>
<evidence type="ECO:0000256" key="1">
    <source>
        <dbReference type="ARBA" id="ARBA00005898"/>
    </source>
</evidence>